<evidence type="ECO:0000313" key="3">
    <source>
        <dbReference type="Proteomes" id="UP001056012"/>
    </source>
</evidence>
<organism evidence="2 3">
    <name type="scientific">Curvularia clavata</name>
    <dbReference type="NCBI Taxonomy" id="95742"/>
    <lineage>
        <taxon>Eukaryota</taxon>
        <taxon>Fungi</taxon>
        <taxon>Dikarya</taxon>
        <taxon>Ascomycota</taxon>
        <taxon>Pezizomycotina</taxon>
        <taxon>Dothideomycetes</taxon>
        <taxon>Pleosporomycetidae</taxon>
        <taxon>Pleosporales</taxon>
        <taxon>Pleosporineae</taxon>
        <taxon>Pleosporaceae</taxon>
        <taxon>Curvularia</taxon>
    </lineage>
</organism>
<evidence type="ECO:0000256" key="1">
    <source>
        <dbReference type="SAM" id="SignalP"/>
    </source>
</evidence>
<sequence length="284" mass="32050">MRFQLVAVLSLLLQNVSAGGYQGCLERVHLLQAYDIEELIPEADRILGKRCADWDEGAKVCKNNQYETCTGSRPNNRCTFDELQDFMKPKKEKSSWAGTAVYQSNGKIDMEKTAVKCYQRYIGRKMPNFPAYKAMSGNVHEYNDYLRKLGNRVDYVFRQQTDNSNRPLFDDFDGTRDEINKVRAGDHGIHLVPAAKASNVNNVVVKDLGKNPATGETMEAVDWAKTANNARANGDNGVTARISAFTNSFYHAPGKDAASARQHLQVFRSYKYMEDRAKKCGRRP</sequence>
<dbReference type="Proteomes" id="UP001056012">
    <property type="component" value="Chromosome 2"/>
</dbReference>
<protein>
    <submittedName>
        <fullName evidence="2">Uncharacterized protein</fullName>
    </submittedName>
</protein>
<dbReference type="EMBL" id="CP089275">
    <property type="protein sequence ID" value="USP75517.1"/>
    <property type="molecule type" value="Genomic_DNA"/>
</dbReference>
<keyword evidence="3" id="KW-1185">Reference proteome</keyword>
<reference evidence="2" key="1">
    <citation type="submission" date="2021-12" db="EMBL/GenBank/DDBJ databases">
        <title>Curvularia clavata genome.</title>
        <authorList>
            <person name="Cao Y."/>
        </authorList>
    </citation>
    <scope>NUCLEOTIDE SEQUENCE</scope>
    <source>
        <strain evidence="2">Yc1106</strain>
    </source>
</reference>
<feature type="signal peptide" evidence="1">
    <location>
        <begin position="1"/>
        <end position="18"/>
    </location>
</feature>
<gene>
    <name evidence="2" type="ORF">yc1106_02791</name>
</gene>
<dbReference type="AlphaFoldDB" id="A0A9Q9DQE8"/>
<name>A0A9Q9DQE8_CURCL</name>
<proteinExistence type="predicted"/>
<dbReference type="VEuPathDB" id="FungiDB:yc1106_02791"/>
<dbReference type="OrthoDB" id="3467882at2759"/>
<evidence type="ECO:0000313" key="2">
    <source>
        <dbReference type="EMBL" id="USP75517.1"/>
    </source>
</evidence>
<accession>A0A9Q9DQE8</accession>
<keyword evidence="1" id="KW-0732">Signal</keyword>
<feature type="chain" id="PRO_5040132658" evidence="1">
    <location>
        <begin position="19"/>
        <end position="284"/>
    </location>
</feature>